<comment type="caution">
    <text evidence="13">The sequence shown here is derived from an EMBL/GenBank/DDBJ whole genome shotgun (WGS) entry which is preliminary data.</text>
</comment>
<evidence type="ECO:0000256" key="11">
    <source>
        <dbReference type="ARBA" id="ARBA00023033"/>
    </source>
</evidence>
<evidence type="ECO:0000256" key="6">
    <source>
        <dbReference type="ARBA" id="ARBA00022692"/>
    </source>
</evidence>
<evidence type="ECO:0000256" key="12">
    <source>
        <dbReference type="ARBA" id="ARBA00023136"/>
    </source>
</evidence>
<evidence type="ECO:0000256" key="1">
    <source>
        <dbReference type="ARBA" id="ARBA00001971"/>
    </source>
</evidence>
<accession>A0AAJ0CRT8</accession>
<dbReference type="Proteomes" id="UP001251528">
    <property type="component" value="Unassembled WGS sequence"/>
</dbReference>
<protein>
    <submittedName>
        <fullName evidence="13">Uncharacterized protein</fullName>
    </submittedName>
</protein>
<evidence type="ECO:0000256" key="7">
    <source>
        <dbReference type="ARBA" id="ARBA00022723"/>
    </source>
</evidence>
<keyword evidence="6" id="KW-0812">Transmembrane</keyword>
<dbReference type="GO" id="GO:0005506">
    <property type="term" value="F:iron ion binding"/>
    <property type="evidence" value="ECO:0007669"/>
    <property type="project" value="InterPro"/>
</dbReference>
<evidence type="ECO:0000256" key="9">
    <source>
        <dbReference type="ARBA" id="ARBA00023002"/>
    </source>
</evidence>
<keyword evidence="10" id="KW-0408">Iron</keyword>
<dbReference type="GO" id="GO:0016020">
    <property type="term" value="C:membrane"/>
    <property type="evidence" value="ECO:0007669"/>
    <property type="project" value="UniProtKB-SubCell"/>
</dbReference>
<dbReference type="PANTHER" id="PTHR46206">
    <property type="entry name" value="CYTOCHROME P450"/>
    <property type="match status" value="1"/>
</dbReference>
<keyword evidence="11" id="KW-0503">Monooxygenase</keyword>
<keyword evidence="8" id="KW-1133">Transmembrane helix</keyword>
<keyword evidence="14" id="KW-1185">Reference proteome</keyword>
<dbReference type="SUPFAM" id="SSF48264">
    <property type="entry name" value="Cytochrome P450"/>
    <property type="match status" value="1"/>
</dbReference>
<dbReference type="AlphaFoldDB" id="A0AAJ0CRT8"/>
<feature type="non-terminal residue" evidence="13">
    <location>
        <position position="136"/>
    </location>
</feature>
<comment type="subcellular location">
    <subcellularLocation>
        <location evidence="2">Membrane</location>
    </subcellularLocation>
</comment>
<dbReference type="InterPro" id="IPR036396">
    <property type="entry name" value="Cyt_P450_sf"/>
</dbReference>
<dbReference type="PANTHER" id="PTHR46206:SF5">
    <property type="entry name" value="P450, PUTATIVE (EUROFUNG)-RELATED"/>
    <property type="match status" value="1"/>
</dbReference>
<keyword evidence="5" id="KW-0349">Heme</keyword>
<evidence type="ECO:0000313" key="14">
    <source>
        <dbReference type="Proteomes" id="UP001251528"/>
    </source>
</evidence>
<dbReference type="EMBL" id="JASWJB010000061">
    <property type="protein sequence ID" value="KAK2603547.1"/>
    <property type="molecule type" value="Genomic_DNA"/>
</dbReference>
<reference evidence="13" key="1">
    <citation type="submission" date="2023-06" db="EMBL/GenBank/DDBJ databases">
        <title>Conoideocrella luteorostrata (Hypocreales: Clavicipitaceae), a potential biocontrol fungus for elongate hemlock scale in United States Christmas tree production areas.</title>
        <authorList>
            <person name="Barrett H."/>
            <person name="Lovett B."/>
            <person name="Macias A.M."/>
            <person name="Stajich J.E."/>
            <person name="Kasson M.T."/>
        </authorList>
    </citation>
    <scope>NUCLEOTIDE SEQUENCE</scope>
    <source>
        <strain evidence="13">ARSEF 14590</strain>
    </source>
</reference>
<evidence type="ECO:0000256" key="10">
    <source>
        <dbReference type="ARBA" id="ARBA00023004"/>
    </source>
</evidence>
<comment type="pathway">
    <text evidence="3">Secondary metabolite biosynthesis.</text>
</comment>
<sequence>MVKRLVTEVNCFTFFGRELSENAEFTAAALEFLQTVIMTAEFLRTTQNFMKLLVATIVTRRHRAAKTLYQHLEPIVTQRLAKRRSEDNTDVPVDCMQWLIDNISTQDPLVTGSNDWRDHGHLVQHCSSTGNDAYYC</sequence>
<keyword evidence="12" id="KW-0472">Membrane</keyword>
<evidence type="ECO:0000256" key="2">
    <source>
        <dbReference type="ARBA" id="ARBA00004370"/>
    </source>
</evidence>
<dbReference type="Gene3D" id="1.10.630.10">
    <property type="entry name" value="Cytochrome P450"/>
    <property type="match status" value="1"/>
</dbReference>
<dbReference type="GO" id="GO:0004497">
    <property type="term" value="F:monooxygenase activity"/>
    <property type="evidence" value="ECO:0007669"/>
    <property type="project" value="UniProtKB-KW"/>
</dbReference>
<evidence type="ECO:0000313" key="13">
    <source>
        <dbReference type="EMBL" id="KAK2603547.1"/>
    </source>
</evidence>
<evidence type="ECO:0000256" key="8">
    <source>
        <dbReference type="ARBA" id="ARBA00022989"/>
    </source>
</evidence>
<gene>
    <name evidence="13" type="ORF">QQS21_004227</name>
</gene>
<evidence type="ECO:0000256" key="5">
    <source>
        <dbReference type="ARBA" id="ARBA00022617"/>
    </source>
</evidence>
<keyword evidence="7" id="KW-0479">Metal-binding</keyword>
<organism evidence="13 14">
    <name type="scientific">Conoideocrella luteorostrata</name>
    <dbReference type="NCBI Taxonomy" id="1105319"/>
    <lineage>
        <taxon>Eukaryota</taxon>
        <taxon>Fungi</taxon>
        <taxon>Dikarya</taxon>
        <taxon>Ascomycota</taxon>
        <taxon>Pezizomycotina</taxon>
        <taxon>Sordariomycetes</taxon>
        <taxon>Hypocreomycetidae</taxon>
        <taxon>Hypocreales</taxon>
        <taxon>Clavicipitaceae</taxon>
        <taxon>Conoideocrella</taxon>
    </lineage>
</organism>
<dbReference type="GO" id="GO:0020037">
    <property type="term" value="F:heme binding"/>
    <property type="evidence" value="ECO:0007669"/>
    <property type="project" value="InterPro"/>
</dbReference>
<name>A0AAJ0CRT8_9HYPO</name>
<comment type="similarity">
    <text evidence="4">Belongs to the cytochrome P450 family.</text>
</comment>
<evidence type="ECO:0000256" key="3">
    <source>
        <dbReference type="ARBA" id="ARBA00005179"/>
    </source>
</evidence>
<comment type="cofactor">
    <cofactor evidence="1">
        <name>heme</name>
        <dbReference type="ChEBI" id="CHEBI:30413"/>
    </cofactor>
</comment>
<evidence type="ECO:0000256" key="4">
    <source>
        <dbReference type="ARBA" id="ARBA00010617"/>
    </source>
</evidence>
<dbReference type="GO" id="GO:0016705">
    <property type="term" value="F:oxidoreductase activity, acting on paired donors, with incorporation or reduction of molecular oxygen"/>
    <property type="evidence" value="ECO:0007669"/>
    <property type="project" value="InterPro"/>
</dbReference>
<proteinExistence type="inferred from homology"/>
<keyword evidence="9" id="KW-0560">Oxidoreductase</keyword>